<sequence length="166" mass="18094">MLYFPVQPGWALFDGPPSDEEVAKRLRKAYKAQGLIESSAAERRMFDAEIGYSPVVPQFLKKDGRISDAISSAASRDQVEALMRHAHKHAERLGAAILGGSVAVAPYRLRDRTPCAHCDYRAVCGFDPGNGDRHRDLAKLGKDASWALISGQEAKPDQSAFGGARQ</sequence>
<evidence type="ECO:0000256" key="3">
    <source>
        <dbReference type="ARBA" id="ARBA00023204"/>
    </source>
</evidence>
<dbReference type="AlphaFoldDB" id="A0A937X8X6"/>
<keyword evidence="1" id="KW-0227">DNA damage</keyword>
<evidence type="ECO:0000313" key="6">
    <source>
        <dbReference type="Proteomes" id="UP000703893"/>
    </source>
</evidence>
<keyword evidence="3" id="KW-0234">DNA repair</keyword>
<evidence type="ECO:0000256" key="1">
    <source>
        <dbReference type="ARBA" id="ARBA00022763"/>
    </source>
</evidence>
<gene>
    <name evidence="5" type="ORF">FJZ00_14040</name>
</gene>
<dbReference type="GO" id="GO:0004386">
    <property type="term" value="F:helicase activity"/>
    <property type="evidence" value="ECO:0007669"/>
    <property type="project" value="UniProtKB-KW"/>
</dbReference>
<protein>
    <submittedName>
        <fullName evidence="5">PD-(D/E)XK nuclease family protein</fullName>
    </submittedName>
</protein>
<dbReference type="Proteomes" id="UP000703893">
    <property type="component" value="Unassembled WGS sequence"/>
</dbReference>
<name>A0A937X8X6_9BACT</name>
<keyword evidence="2" id="KW-0547">Nucleotide-binding</keyword>
<keyword evidence="2" id="KW-0347">Helicase</keyword>
<keyword evidence="2" id="KW-0067">ATP-binding</keyword>
<dbReference type="InterPro" id="IPR038726">
    <property type="entry name" value="PDDEXK_AddAB-type"/>
</dbReference>
<dbReference type="EMBL" id="VGJX01000944">
    <property type="protein sequence ID" value="MBM3276270.1"/>
    <property type="molecule type" value="Genomic_DNA"/>
</dbReference>
<evidence type="ECO:0000259" key="4">
    <source>
        <dbReference type="Pfam" id="PF12705"/>
    </source>
</evidence>
<keyword evidence="2" id="KW-0378">Hydrolase</keyword>
<organism evidence="5 6">
    <name type="scientific">Candidatus Tanganyikabacteria bacterium</name>
    <dbReference type="NCBI Taxonomy" id="2961651"/>
    <lineage>
        <taxon>Bacteria</taxon>
        <taxon>Bacillati</taxon>
        <taxon>Candidatus Sericytochromatia</taxon>
        <taxon>Candidatus Tanganyikabacteria</taxon>
    </lineage>
</organism>
<proteinExistence type="predicted"/>
<accession>A0A937X8X6</accession>
<comment type="caution">
    <text evidence="5">The sequence shown here is derived from an EMBL/GenBank/DDBJ whole genome shotgun (WGS) entry which is preliminary data.</text>
</comment>
<feature type="domain" description="PD-(D/E)XK endonuclease-like" evidence="4">
    <location>
        <begin position="69"/>
        <end position="124"/>
    </location>
</feature>
<evidence type="ECO:0000256" key="2">
    <source>
        <dbReference type="ARBA" id="ARBA00022806"/>
    </source>
</evidence>
<reference evidence="5 6" key="1">
    <citation type="submission" date="2019-03" db="EMBL/GenBank/DDBJ databases">
        <title>Lake Tanganyika Metagenome-Assembled Genomes (MAGs).</title>
        <authorList>
            <person name="Tran P."/>
        </authorList>
    </citation>
    <scope>NUCLEOTIDE SEQUENCE [LARGE SCALE GENOMIC DNA]</scope>
    <source>
        <strain evidence="5">K_DeepCast_65m_m2_236</strain>
    </source>
</reference>
<dbReference type="GO" id="GO:0006281">
    <property type="term" value="P:DNA repair"/>
    <property type="evidence" value="ECO:0007669"/>
    <property type="project" value="UniProtKB-KW"/>
</dbReference>
<evidence type="ECO:0000313" key="5">
    <source>
        <dbReference type="EMBL" id="MBM3276270.1"/>
    </source>
</evidence>
<dbReference type="Pfam" id="PF12705">
    <property type="entry name" value="PDDEXK_1"/>
    <property type="match status" value="1"/>
</dbReference>